<dbReference type="HOGENOM" id="CLU_2358947_0_0_6"/>
<reference evidence="2 3" key="1">
    <citation type="submission" date="2014-09" db="EMBL/GenBank/DDBJ databases">
        <title>A draft genome sequence for Xanthomonas axonopodis pv. vasculorum NCPPB 900.</title>
        <authorList>
            <person name="Harrison J."/>
            <person name="Studholme D.J."/>
        </authorList>
    </citation>
    <scope>NUCLEOTIDE SEQUENCE [LARGE SCALE GENOMIC DNA]</scope>
    <source>
        <strain evidence="2 3">NCPPB 900</strain>
    </source>
</reference>
<feature type="compositionally biased region" description="Basic and acidic residues" evidence="1">
    <location>
        <begin position="42"/>
        <end position="54"/>
    </location>
</feature>
<dbReference type="AlphaFoldDB" id="A0A098PUB5"/>
<protein>
    <submittedName>
        <fullName evidence="2">Uncharacterized protein</fullName>
    </submittedName>
</protein>
<sequence length="105" mass="11960">MHRGHAEMKKERQFTVGQVKAMLADMDAEFPPLTGEQVDANKASEKRRVADRKKREGVGILRAEVETLKKRGMSLRRIADVLQGNHLDEATPTLRKHMQEAREPT</sequence>
<evidence type="ECO:0000313" key="2">
    <source>
        <dbReference type="EMBL" id="KGE50223.1"/>
    </source>
</evidence>
<accession>A0A098PUB5</accession>
<evidence type="ECO:0000256" key="1">
    <source>
        <dbReference type="SAM" id="MobiDB-lite"/>
    </source>
</evidence>
<name>A0A098PUB5_9XANT</name>
<feature type="region of interest" description="Disordered" evidence="1">
    <location>
        <begin position="32"/>
        <end position="54"/>
    </location>
</feature>
<evidence type="ECO:0000313" key="3">
    <source>
        <dbReference type="Proteomes" id="UP000028012"/>
    </source>
</evidence>
<dbReference type="Proteomes" id="UP000028012">
    <property type="component" value="Unassembled WGS sequence"/>
</dbReference>
<gene>
    <name evidence="2" type="ORF">GW15_0222505</name>
</gene>
<comment type="caution">
    <text evidence="2">The sequence shown here is derived from an EMBL/GenBank/DDBJ whole genome shotgun (WGS) entry which is preliminary data.</text>
</comment>
<organism evidence="2 3">
    <name type="scientific">Xanthomonas axonopodis pv. vasculorum</name>
    <dbReference type="NCBI Taxonomy" id="325777"/>
    <lineage>
        <taxon>Bacteria</taxon>
        <taxon>Pseudomonadati</taxon>
        <taxon>Pseudomonadota</taxon>
        <taxon>Gammaproteobacteria</taxon>
        <taxon>Lysobacterales</taxon>
        <taxon>Lysobacteraceae</taxon>
        <taxon>Xanthomonas</taxon>
    </lineage>
</organism>
<proteinExistence type="predicted"/>
<dbReference type="EMBL" id="JPHD02000206">
    <property type="protein sequence ID" value="KGE50223.1"/>
    <property type="molecule type" value="Genomic_DNA"/>
</dbReference>